<organism evidence="2 3">
    <name type="scientific">Volvox reticuliferus</name>
    <dbReference type="NCBI Taxonomy" id="1737510"/>
    <lineage>
        <taxon>Eukaryota</taxon>
        <taxon>Viridiplantae</taxon>
        <taxon>Chlorophyta</taxon>
        <taxon>core chlorophytes</taxon>
        <taxon>Chlorophyceae</taxon>
        <taxon>CS clade</taxon>
        <taxon>Chlamydomonadales</taxon>
        <taxon>Volvocaceae</taxon>
        <taxon>Volvox</taxon>
    </lineage>
</organism>
<feature type="compositionally biased region" description="Basic and acidic residues" evidence="1">
    <location>
        <begin position="1"/>
        <end position="13"/>
    </location>
</feature>
<evidence type="ECO:0000313" key="3">
    <source>
        <dbReference type="Proteomes" id="UP000747110"/>
    </source>
</evidence>
<protein>
    <submittedName>
        <fullName evidence="2">Uncharacterized protein</fullName>
    </submittedName>
</protein>
<evidence type="ECO:0000256" key="1">
    <source>
        <dbReference type="SAM" id="MobiDB-lite"/>
    </source>
</evidence>
<gene>
    <name evidence="2" type="ORF">Vretifemale_19452</name>
</gene>
<feature type="region of interest" description="Disordered" evidence="1">
    <location>
        <begin position="1"/>
        <end position="28"/>
    </location>
</feature>
<sequence>MLLKSREANEGERRRRGQEEEDAEEEVAGACVHMGDDDASLHERQGCAHAVSHMHVRCGGARSASGDADRAHQQYVELAVLRCTRKGGGVRACDEVVERPPAYRP</sequence>
<comment type="caution">
    <text evidence="2">The sequence shown here is derived from an EMBL/GenBank/DDBJ whole genome shotgun (WGS) entry which is preliminary data.</text>
</comment>
<dbReference type="AlphaFoldDB" id="A0A8J4CZ35"/>
<evidence type="ECO:0000313" key="2">
    <source>
        <dbReference type="EMBL" id="GIL91875.1"/>
    </source>
</evidence>
<name>A0A8J4CZ35_9CHLO</name>
<proteinExistence type="predicted"/>
<dbReference type="Proteomes" id="UP000747110">
    <property type="component" value="Unassembled WGS sequence"/>
</dbReference>
<keyword evidence="3" id="KW-1185">Reference proteome</keyword>
<dbReference type="EMBL" id="BNCP01000070">
    <property type="protein sequence ID" value="GIL91875.1"/>
    <property type="molecule type" value="Genomic_DNA"/>
</dbReference>
<accession>A0A8J4CZ35</accession>
<reference evidence="2" key="1">
    <citation type="journal article" date="2021" name="Proc. Natl. Acad. Sci. U.S.A.">
        <title>Three genomes in the algal genus Volvox reveal the fate of a haploid sex-determining region after a transition to homothallism.</title>
        <authorList>
            <person name="Yamamoto K."/>
            <person name="Hamaji T."/>
            <person name="Kawai-Toyooka H."/>
            <person name="Matsuzaki R."/>
            <person name="Takahashi F."/>
            <person name="Nishimura Y."/>
            <person name="Kawachi M."/>
            <person name="Noguchi H."/>
            <person name="Minakuchi Y."/>
            <person name="Umen J.G."/>
            <person name="Toyoda A."/>
            <person name="Nozaki H."/>
        </authorList>
    </citation>
    <scope>NUCLEOTIDE SEQUENCE</scope>
    <source>
        <strain evidence="2">NIES-3786</strain>
    </source>
</reference>